<dbReference type="InterPro" id="IPR036390">
    <property type="entry name" value="WH_DNA-bd_sf"/>
</dbReference>
<dbReference type="SUPFAM" id="SSF46785">
    <property type="entry name" value="Winged helix' DNA-binding domain"/>
    <property type="match status" value="1"/>
</dbReference>
<dbReference type="PANTHER" id="PTHR43712">
    <property type="entry name" value="PUTATIVE (AFU_ORTHOLOGUE AFUA_4G14580)-RELATED"/>
    <property type="match status" value="1"/>
</dbReference>
<dbReference type="RefSeq" id="WP_346146502.1">
    <property type="nucleotide sequence ID" value="NZ_BAAAUA010000028.1"/>
</dbReference>
<keyword evidence="2" id="KW-0808">Transferase</keyword>
<dbReference type="SUPFAM" id="SSF53335">
    <property type="entry name" value="S-adenosyl-L-methionine-dependent methyltransferases"/>
    <property type="match status" value="1"/>
</dbReference>
<dbReference type="InterPro" id="IPR029063">
    <property type="entry name" value="SAM-dependent_MTases_sf"/>
</dbReference>
<gene>
    <name evidence="6" type="ORF">ACFPZF_30805</name>
</gene>
<dbReference type="Pfam" id="PF08100">
    <property type="entry name" value="Dimerisation"/>
    <property type="match status" value="1"/>
</dbReference>
<dbReference type="Gene3D" id="1.10.10.10">
    <property type="entry name" value="Winged helix-like DNA-binding domain superfamily/Winged helix DNA-binding domain"/>
    <property type="match status" value="1"/>
</dbReference>
<accession>A0ABW0VLS2</accession>
<dbReference type="PROSITE" id="PS51683">
    <property type="entry name" value="SAM_OMT_II"/>
    <property type="match status" value="1"/>
</dbReference>
<dbReference type="Pfam" id="PF00891">
    <property type="entry name" value="Methyltransf_2"/>
    <property type="match status" value="1"/>
</dbReference>
<dbReference type="InterPro" id="IPR036388">
    <property type="entry name" value="WH-like_DNA-bd_sf"/>
</dbReference>
<dbReference type="InterPro" id="IPR012967">
    <property type="entry name" value="COMT_dimerisation"/>
</dbReference>
<evidence type="ECO:0000256" key="1">
    <source>
        <dbReference type="ARBA" id="ARBA00022603"/>
    </source>
</evidence>
<feature type="domain" description="O-methyltransferase dimerisation" evidence="5">
    <location>
        <begin position="238"/>
        <end position="311"/>
    </location>
</feature>
<dbReference type="EMBL" id="JBHSOC010000079">
    <property type="protein sequence ID" value="MFC5645724.1"/>
    <property type="molecule type" value="Genomic_DNA"/>
</dbReference>
<reference evidence="7" key="1">
    <citation type="journal article" date="2019" name="Int. J. Syst. Evol. Microbiol.">
        <title>The Global Catalogue of Microorganisms (GCM) 10K type strain sequencing project: providing services to taxonomists for standard genome sequencing and annotation.</title>
        <authorList>
            <consortium name="The Broad Institute Genomics Platform"/>
            <consortium name="The Broad Institute Genome Sequencing Center for Infectious Disease"/>
            <person name="Wu L."/>
            <person name="Ma J."/>
        </authorList>
    </citation>
    <scope>NUCLEOTIDE SEQUENCE [LARGE SCALE GENOMIC DNA]</scope>
    <source>
        <strain evidence="7">CGMCC 4.1622</strain>
    </source>
</reference>
<evidence type="ECO:0000313" key="7">
    <source>
        <dbReference type="Proteomes" id="UP001596066"/>
    </source>
</evidence>
<organism evidence="6 7">
    <name type="scientific">Kitasatospora cinereorecta</name>
    <dbReference type="NCBI Taxonomy" id="285560"/>
    <lineage>
        <taxon>Bacteria</taxon>
        <taxon>Bacillati</taxon>
        <taxon>Actinomycetota</taxon>
        <taxon>Actinomycetes</taxon>
        <taxon>Kitasatosporales</taxon>
        <taxon>Streptomycetaceae</taxon>
        <taxon>Kitasatospora</taxon>
    </lineage>
</organism>
<dbReference type="Gene3D" id="3.40.50.150">
    <property type="entry name" value="Vaccinia Virus protein VP39"/>
    <property type="match status" value="1"/>
</dbReference>
<keyword evidence="3" id="KW-0949">S-adenosyl-L-methionine</keyword>
<sequence length="573" mass="62104">MTTIFPTDTDRLRETVDFVREQDATTLLPLLLPGLDALELRALVDRCRFAHAALLIFPPTPAALRTVLADCGLSADAAPQPSVVVRDRLAARHRRDAADLDVHIHRPRVTGPAATGRDGTGRSVEVFALTVPPGSDLAPIAAHERARDHEAHVAFEVDRPDPLVLRGMCALLARHGALADGGGYNPHEDGTVLYFTAPADAKTGYRRIELYAPGDHRDVLATHLDAYRARHSAETLLRLMTGAWTTQALAVFADLRLPDTLHPQAATSTEALAHAVGADPDTLATLLRYLAMLGVVASDRDGHRLTALGALLRADAPDSLRPLALMYGGPFYRSFGALGHTVRTGEPAFDHLFGENHFDHFARHPDLAELFDRSMAASSRMFEPLTAHPAVTAGHAVPRPRTVVDIAGGNGALLGRLLTAHPHLRGVLLERPHVVEAARRTLDTAGLDGRCAYLAGDFADVPPGGDVYVLSRILHDWDDDRCREILRHCARAMHADADLLIVERVLPTDHSPSLATAWDLHMRCNVGGRERRADHYARLLADAGLTLVGRTPLPLEGTVLHARRAGTLQPTDN</sequence>
<dbReference type="InterPro" id="IPR001077">
    <property type="entry name" value="COMT_C"/>
</dbReference>
<comment type="caution">
    <text evidence="6">The sequence shown here is derived from an EMBL/GenBank/DDBJ whole genome shotgun (WGS) entry which is preliminary data.</text>
</comment>
<evidence type="ECO:0000259" key="4">
    <source>
        <dbReference type="Pfam" id="PF00891"/>
    </source>
</evidence>
<evidence type="ECO:0000259" key="5">
    <source>
        <dbReference type="Pfam" id="PF08100"/>
    </source>
</evidence>
<name>A0ABW0VLS2_9ACTN</name>
<dbReference type="Proteomes" id="UP001596066">
    <property type="component" value="Unassembled WGS sequence"/>
</dbReference>
<dbReference type="GO" id="GO:0032259">
    <property type="term" value="P:methylation"/>
    <property type="evidence" value="ECO:0007669"/>
    <property type="project" value="UniProtKB-KW"/>
</dbReference>
<feature type="domain" description="O-methyltransferase C-terminal" evidence="4">
    <location>
        <begin position="336"/>
        <end position="545"/>
    </location>
</feature>
<proteinExistence type="predicted"/>
<keyword evidence="7" id="KW-1185">Reference proteome</keyword>
<evidence type="ECO:0000256" key="2">
    <source>
        <dbReference type="ARBA" id="ARBA00022679"/>
    </source>
</evidence>
<evidence type="ECO:0000256" key="3">
    <source>
        <dbReference type="ARBA" id="ARBA00022691"/>
    </source>
</evidence>
<keyword evidence="1 6" id="KW-0489">Methyltransferase</keyword>
<dbReference type="GO" id="GO:0008168">
    <property type="term" value="F:methyltransferase activity"/>
    <property type="evidence" value="ECO:0007669"/>
    <property type="project" value="UniProtKB-KW"/>
</dbReference>
<dbReference type="Gene3D" id="1.10.287.1350">
    <property type="match status" value="1"/>
</dbReference>
<dbReference type="InterPro" id="IPR016461">
    <property type="entry name" value="COMT-like"/>
</dbReference>
<protein>
    <submittedName>
        <fullName evidence="6">Methyltransferase</fullName>
    </submittedName>
</protein>
<dbReference type="PANTHER" id="PTHR43712:SF2">
    <property type="entry name" value="O-METHYLTRANSFERASE CICE"/>
    <property type="match status" value="1"/>
</dbReference>
<evidence type="ECO:0000313" key="6">
    <source>
        <dbReference type="EMBL" id="MFC5645724.1"/>
    </source>
</evidence>